<keyword evidence="2" id="KW-1185">Reference proteome</keyword>
<reference evidence="1 2" key="1">
    <citation type="journal article" date="2016" name="Proc. Natl. Acad. Sci. U.S.A.">
        <title>Comparative genomics of biotechnologically important yeasts.</title>
        <authorList>
            <person name="Riley R."/>
            <person name="Haridas S."/>
            <person name="Wolfe K.H."/>
            <person name="Lopes M.R."/>
            <person name="Hittinger C.T."/>
            <person name="Goeker M."/>
            <person name="Salamov A.A."/>
            <person name="Wisecaver J.H."/>
            <person name="Long T.M."/>
            <person name="Calvey C.H."/>
            <person name="Aerts A.L."/>
            <person name="Barry K.W."/>
            <person name="Choi C."/>
            <person name="Clum A."/>
            <person name="Coughlan A.Y."/>
            <person name="Deshpande S."/>
            <person name="Douglass A.P."/>
            <person name="Hanson S.J."/>
            <person name="Klenk H.-P."/>
            <person name="LaButti K.M."/>
            <person name="Lapidus A."/>
            <person name="Lindquist E.A."/>
            <person name="Lipzen A.M."/>
            <person name="Meier-Kolthoff J.P."/>
            <person name="Ohm R.A."/>
            <person name="Otillar R.P."/>
            <person name="Pangilinan J.L."/>
            <person name="Peng Y."/>
            <person name="Rokas A."/>
            <person name="Rosa C.A."/>
            <person name="Scheuner C."/>
            <person name="Sibirny A.A."/>
            <person name="Slot J.C."/>
            <person name="Stielow J.B."/>
            <person name="Sun H."/>
            <person name="Kurtzman C.P."/>
            <person name="Blackwell M."/>
            <person name="Grigoriev I.V."/>
            <person name="Jeffries T.W."/>
        </authorList>
    </citation>
    <scope>NUCLEOTIDE SEQUENCE [LARGE SCALE GENOMIC DNA]</scope>
    <source>
        <strain evidence="1 2">NRRL Y-11557</strain>
    </source>
</reference>
<evidence type="ECO:0000313" key="2">
    <source>
        <dbReference type="Proteomes" id="UP000094385"/>
    </source>
</evidence>
<accession>A0A1E3Q5Y1</accession>
<proteinExistence type="predicted"/>
<name>A0A1E3Q5Y1_LIPST</name>
<dbReference type="OrthoDB" id="10418233at2759"/>
<gene>
    <name evidence="1" type="ORF">LIPSTDRAFT_71951</name>
</gene>
<dbReference type="Proteomes" id="UP000094385">
    <property type="component" value="Unassembled WGS sequence"/>
</dbReference>
<organism evidence="1 2">
    <name type="scientific">Lipomyces starkeyi NRRL Y-11557</name>
    <dbReference type="NCBI Taxonomy" id="675824"/>
    <lineage>
        <taxon>Eukaryota</taxon>
        <taxon>Fungi</taxon>
        <taxon>Dikarya</taxon>
        <taxon>Ascomycota</taxon>
        <taxon>Saccharomycotina</taxon>
        <taxon>Lipomycetes</taxon>
        <taxon>Lipomycetales</taxon>
        <taxon>Lipomycetaceae</taxon>
        <taxon>Lipomyces</taxon>
    </lineage>
</organism>
<evidence type="ECO:0000313" key="1">
    <source>
        <dbReference type="EMBL" id="ODQ72407.1"/>
    </source>
</evidence>
<sequence length="396" mass="45428">MSALLIPASSPERCEMDRSISMISRVPPHRICRYPNTTLFLYPRRDLVMSFLYSPAWLQRLEDDNRSPEMIERTQRTKGTQRTPVSQDRFSEVFYSGDMLSPTKYSARGVREPEFNRGPNLTDKCYSIVQPESPDLQQILSRERHEHILDLDHCQQKERPREQTEVRRTCRSKTSIDYMAESNTSNACISITFQSIFPTLHDFELKAGFSNIEGSDIHHSALCDKEHLSALAAETQQQFKPTANRRTSKSAAFLKKCKSYADIPHARTSKRRQRCKSETFTIHIDSATENLADVDIPATWLDSPHSSTLDMIDHDEESIVYVSPRTRIAKKKFDRCSPIVLVRGNTGDSDIERIFPAINIVPKVTLTLSDESDSQQQRACFLGDVNSQSRLFENFR</sequence>
<protein>
    <submittedName>
        <fullName evidence="1">Uncharacterized protein</fullName>
    </submittedName>
</protein>
<dbReference type="EMBL" id="KV454295">
    <property type="protein sequence ID" value="ODQ72407.1"/>
    <property type="molecule type" value="Genomic_DNA"/>
</dbReference>
<dbReference type="AlphaFoldDB" id="A0A1E3Q5Y1"/>